<name>A0ABT9S9K8_9BURK</name>
<dbReference type="EMBL" id="JAUSRO010000010">
    <property type="protein sequence ID" value="MDP9901048.1"/>
    <property type="molecule type" value="Genomic_DNA"/>
</dbReference>
<evidence type="ECO:0000256" key="1">
    <source>
        <dbReference type="SAM" id="MobiDB-lite"/>
    </source>
</evidence>
<evidence type="ECO:0000259" key="2">
    <source>
        <dbReference type="Pfam" id="PF06812"/>
    </source>
</evidence>
<gene>
    <name evidence="3" type="ORF">J2W36_003314</name>
</gene>
<keyword evidence="4" id="KW-1185">Reference proteome</keyword>
<comment type="caution">
    <text evidence="3">The sequence shown here is derived from an EMBL/GenBank/DDBJ whole genome shotgun (WGS) entry which is preliminary data.</text>
</comment>
<feature type="compositionally biased region" description="Acidic residues" evidence="1">
    <location>
        <begin position="242"/>
        <end position="252"/>
    </location>
</feature>
<dbReference type="PANTHER" id="PTHR37951">
    <property type="entry name" value="CYTOPLASMIC PROTEIN-RELATED"/>
    <property type="match status" value="1"/>
</dbReference>
<organism evidence="3 4">
    <name type="scientific">Variovorax ginsengisoli</name>
    <dbReference type="NCBI Taxonomy" id="363844"/>
    <lineage>
        <taxon>Bacteria</taxon>
        <taxon>Pseudomonadati</taxon>
        <taxon>Pseudomonadota</taxon>
        <taxon>Betaproteobacteria</taxon>
        <taxon>Burkholderiales</taxon>
        <taxon>Comamonadaceae</taxon>
        <taxon>Variovorax</taxon>
    </lineage>
</organism>
<sequence>MDKAQIQRWLDPLDEDTTGADLEYDPTALELSQAANGRPETQFGAAEPPAWTTARELAESLFERNRDLRTAMLWTRAMVHLEGLEGLASGLFLLHGLLERFWDTLHPRPDPDDGDIFARISTLGTLDSLDGMLGDIRQSPLLADRRLGGLRMRDVEIALDRLPARQDEAMSTPGQIQGQIADNPDLAERLRVCVAEALASLKDLQSLMNDRFGMDSAVDIKQLRLMLTGVQSLLPSDDEAVADEVGGDDEAGSPDGTALSAGRRAAGGVHSVESRQDAVRAIQLVCAYLERSEPTNPAQLLLRRAERLIDKNFLQLIKDFAPDSMRDVARVLGIDPSSLDNE</sequence>
<evidence type="ECO:0000313" key="4">
    <source>
        <dbReference type="Proteomes" id="UP001226867"/>
    </source>
</evidence>
<reference evidence="3 4" key="1">
    <citation type="submission" date="2023-07" db="EMBL/GenBank/DDBJ databases">
        <title>Sorghum-associated microbial communities from plants grown in Nebraska, USA.</title>
        <authorList>
            <person name="Schachtman D."/>
        </authorList>
    </citation>
    <scope>NUCLEOTIDE SEQUENCE [LARGE SCALE GENOMIC DNA]</scope>
    <source>
        <strain evidence="3 4">DS1607</strain>
    </source>
</reference>
<accession>A0ABT9S9K8</accession>
<dbReference type="PANTHER" id="PTHR37951:SF1">
    <property type="entry name" value="TYPE VI SECRETION SYSTEM COMPONENT TSSA1"/>
    <property type="match status" value="1"/>
</dbReference>
<protein>
    <submittedName>
        <fullName evidence="3">Type VI secretion system protein ImpA</fullName>
    </submittedName>
</protein>
<proteinExistence type="predicted"/>
<evidence type="ECO:0000313" key="3">
    <source>
        <dbReference type="EMBL" id="MDP9901048.1"/>
    </source>
</evidence>
<dbReference type="Proteomes" id="UP001226867">
    <property type="component" value="Unassembled WGS sequence"/>
</dbReference>
<dbReference type="RefSeq" id="WP_307690837.1">
    <property type="nucleotide sequence ID" value="NZ_JAUSRO010000010.1"/>
</dbReference>
<dbReference type="NCBIfam" id="TIGR03363">
    <property type="entry name" value="VI_chp_8"/>
    <property type="match status" value="1"/>
</dbReference>
<dbReference type="InterPro" id="IPR010657">
    <property type="entry name" value="ImpA_N"/>
</dbReference>
<dbReference type="InterPro" id="IPR017740">
    <property type="entry name" value="TssA-like"/>
</dbReference>
<feature type="region of interest" description="Disordered" evidence="1">
    <location>
        <begin position="242"/>
        <end position="265"/>
    </location>
</feature>
<dbReference type="Pfam" id="PF06812">
    <property type="entry name" value="ImpA_N"/>
    <property type="match status" value="1"/>
</dbReference>
<feature type="domain" description="ImpA N-terminal" evidence="2">
    <location>
        <begin position="14"/>
        <end position="126"/>
    </location>
</feature>